<evidence type="ECO:0000313" key="1">
    <source>
        <dbReference type="EMBL" id="MCF1593247.1"/>
    </source>
</evidence>
<dbReference type="RefSeq" id="WP_234761568.1">
    <property type="nucleotide sequence ID" value="NZ_JAKEIP010000014.1"/>
</dbReference>
<evidence type="ECO:0000313" key="2">
    <source>
        <dbReference type="Proteomes" id="UP001139384"/>
    </source>
</evidence>
<dbReference type="AlphaFoldDB" id="A0A9X1TJD3"/>
<reference evidence="1" key="1">
    <citation type="submission" date="2022-01" db="EMBL/GenBank/DDBJ databases">
        <title>Draft Genome Sequences of Seven Type Strains of the Genus Streptomyces.</title>
        <authorList>
            <person name="Aziz S."/>
            <person name="Coretto E."/>
            <person name="Chronakova A."/>
            <person name="Sproer C."/>
            <person name="Huber K."/>
            <person name="Nouioui I."/>
            <person name="Gross H."/>
        </authorList>
    </citation>
    <scope>NUCLEOTIDE SEQUENCE</scope>
    <source>
        <strain evidence="1">DSM 103493</strain>
    </source>
</reference>
<gene>
    <name evidence="1" type="ORF">L0P92_06620</name>
</gene>
<accession>A0A9X1TJD3</accession>
<comment type="caution">
    <text evidence="1">The sequence shown here is derived from an EMBL/GenBank/DDBJ whole genome shotgun (WGS) entry which is preliminary data.</text>
</comment>
<dbReference type="Proteomes" id="UP001139384">
    <property type="component" value="Unassembled WGS sequence"/>
</dbReference>
<sequence length="45" mass="5177">MAREVAQITLKTTDELHAALCAIELRAPAEVRKTARHLFWRICGW</sequence>
<name>A0A9X1TJD3_STRM4</name>
<protein>
    <submittedName>
        <fullName evidence="1">Uncharacterized protein</fullName>
    </submittedName>
</protein>
<proteinExistence type="predicted"/>
<keyword evidence="2" id="KW-1185">Reference proteome</keyword>
<organism evidence="1 2">
    <name type="scientific">Streptomyces muensis</name>
    <dbReference type="NCBI Taxonomy" id="1077944"/>
    <lineage>
        <taxon>Bacteria</taxon>
        <taxon>Bacillati</taxon>
        <taxon>Actinomycetota</taxon>
        <taxon>Actinomycetes</taxon>
        <taxon>Kitasatosporales</taxon>
        <taxon>Streptomycetaceae</taxon>
        <taxon>Streptomyces</taxon>
    </lineage>
</organism>
<dbReference type="EMBL" id="JAKEIP010000014">
    <property type="protein sequence ID" value="MCF1593247.1"/>
    <property type="molecule type" value="Genomic_DNA"/>
</dbReference>